<organism evidence="1 2">
    <name type="scientific">Thermodesulfobacterium commune DSM 2178</name>
    <dbReference type="NCBI Taxonomy" id="289377"/>
    <lineage>
        <taxon>Bacteria</taxon>
        <taxon>Pseudomonadati</taxon>
        <taxon>Thermodesulfobacteriota</taxon>
        <taxon>Thermodesulfobacteria</taxon>
        <taxon>Thermodesulfobacteriales</taxon>
        <taxon>Thermodesulfobacteriaceae</taxon>
        <taxon>Thermodesulfobacterium</taxon>
    </lineage>
</organism>
<dbReference type="RefSeq" id="WP_038061593.1">
    <property type="nucleotide sequence ID" value="NZ_CP008796.1"/>
</dbReference>
<evidence type="ECO:0000313" key="2">
    <source>
        <dbReference type="Proteomes" id="UP000028481"/>
    </source>
</evidence>
<dbReference type="NCBIfam" id="TIGR01611">
    <property type="entry name" value="tail_tube"/>
    <property type="match status" value="1"/>
</dbReference>
<keyword evidence="2" id="KW-1185">Reference proteome</keyword>
<dbReference type="KEGG" id="tcm:HL41_07105"/>
<gene>
    <name evidence="1" type="ORF">HL41_07105</name>
</gene>
<evidence type="ECO:0008006" key="3">
    <source>
        <dbReference type="Google" id="ProtNLM"/>
    </source>
</evidence>
<proteinExistence type="predicted"/>
<accession>A0A075WT57</accession>
<name>A0A075WT57_9BACT</name>
<dbReference type="OrthoDB" id="9814992at2"/>
<evidence type="ECO:0000313" key="1">
    <source>
        <dbReference type="EMBL" id="AIH04479.1"/>
    </source>
</evidence>
<dbReference type="AlphaFoldDB" id="A0A075WT57"/>
<dbReference type="PaxDb" id="289377-HL41_07105"/>
<protein>
    <recommendedName>
        <fullName evidence="3">Tail protein</fullName>
    </recommendedName>
</protein>
<dbReference type="STRING" id="289377.HL41_07105"/>
<sequence length="172" mass="19208">MAIEISKVFNARVYIDGTDFIGKAEEVDLPKIKFKFADTKALGIYADSELPTGLDKLEAKIKFNSVYPEFIALASDPFTARTVIIRAPYQVWAQQGVIKTAPLRAELRGFFKESDSGKLKKADSAEAEATMSVIYYKLEIDGQEIIEIDVLNNIYKIKGEDKLRDYTQAIGG</sequence>
<dbReference type="InterPro" id="IPR006498">
    <property type="entry name" value="Tail_tube"/>
</dbReference>
<dbReference type="EMBL" id="CP008796">
    <property type="protein sequence ID" value="AIH04479.1"/>
    <property type="molecule type" value="Genomic_DNA"/>
</dbReference>
<dbReference type="HOGENOM" id="CLU_130297_1_0_0"/>
<dbReference type="Proteomes" id="UP000028481">
    <property type="component" value="Chromosome"/>
</dbReference>
<reference evidence="1 2" key="1">
    <citation type="journal article" date="2015" name="Genome Announc.">
        <title>Genome Sequence of a Sulfate-Reducing Thermophilic Bacterium, Thermodesulfobacterium commune DSM 2178T (Phylum Thermodesulfobacteria).</title>
        <authorList>
            <person name="Bhatnagar S."/>
            <person name="Badger J.H."/>
            <person name="Madupu R."/>
            <person name="Khouri H.M."/>
            <person name="O'Connor E.M."/>
            <person name="Robb F.T."/>
            <person name="Ward N.L."/>
            <person name="Eisen J.A."/>
        </authorList>
    </citation>
    <scope>NUCLEOTIDE SEQUENCE [LARGE SCALE GENOMIC DNA]</scope>
    <source>
        <strain evidence="1 2">DSM 2178</strain>
    </source>
</reference>
<dbReference type="eggNOG" id="COG3498">
    <property type="taxonomic scope" value="Bacteria"/>
</dbReference>
<dbReference type="Pfam" id="PF04985">
    <property type="entry name" value="Phage_tube"/>
    <property type="match status" value="1"/>
</dbReference>